<feature type="compositionally biased region" description="Basic and acidic residues" evidence="7">
    <location>
        <begin position="508"/>
        <end position="518"/>
    </location>
</feature>
<dbReference type="CDD" id="cd01127">
    <property type="entry name" value="TrwB_TraG_TraD_VirD4"/>
    <property type="match status" value="2"/>
</dbReference>
<protein>
    <recommendedName>
        <fullName evidence="10">Conjugal transfer protein</fullName>
    </recommendedName>
</protein>
<dbReference type="SUPFAM" id="SSF52540">
    <property type="entry name" value="P-loop containing nucleoside triphosphate hydrolases"/>
    <property type="match status" value="1"/>
</dbReference>
<evidence type="ECO:0000256" key="5">
    <source>
        <dbReference type="ARBA" id="ARBA00022989"/>
    </source>
</evidence>
<name>A0A3M2VKH7_PSESI</name>
<dbReference type="InterPro" id="IPR003688">
    <property type="entry name" value="TraG/VirD4"/>
</dbReference>
<accession>A0A3M2VKH7</accession>
<dbReference type="GO" id="GO:0005886">
    <property type="term" value="C:plasma membrane"/>
    <property type="evidence" value="ECO:0007669"/>
    <property type="project" value="UniProtKB-SubCell"/>
</dbReference>
<evidence type="ECO:0000256" key="6">
    <source>
        <dbReference type="ARBA" id="ARBA00023136"/>
    </source>
</evidence>
<sequence>MARAKSKPISPDNPQERIEEHPAFLLGKHPTKDVFLASYGQQFVMLAAPPGSMKGVSAVIPNLLSYPDSMVVNDPKFENWDVTSGFRASAGHKVYRFSPERLETHRWNPVSAINRNPLYRLGDIRTLARVLFVSDNPKNQEWYNKAGNVFSSILLYLMETPEMPCTLPQTYEIGSLGTGIGTWAQQIIELRSIGPNALSFETLRELNGVYEASKNKSSGWSTTADILRDVLSVYAEKTVAWAVSGDDIDFAKMREEKTTVYFSVTEGNLKTYGPLMNLFFTQAIRLNSKVIPEQGGHCADGTLRYKYQLALMMDEFAIMGRMEIMETAPALTRGAGLRFFLIFQGKDQVRAIYGETAGNAIMKAIHNEIVFAPGDIELAKEYSTRLGNTTVRVHNQSLNKQKHQVGAQGQTDSYSEQPRPLMLPQEVNELPFDKQLIFVQGNRQTEPMKILARKIIYFEEEVFKARQKMTPPPLPVGDATKIDALTVPVRTIEAKVAVADAKPMQAEQRQRWNPKDTASKPVQVEADKAQPFKVGPDPELEPEPEPVQADDTSEPM</sequence>
<evidence type="ECO:0000256" key="7">
    <source>
        <dbReference type="SAM" id="MobiDB-lite"/>
    </source>
</evidence>
<keyword evidence="5" id="KW-1133">Transmembrane helix</keyword>
<dbReference type="InterPro" id="IPR051539">
    <property type="entry name" value="T4SS-coupling_protein"/>
</dbReference>
<keyword evidence="4" id="KW-0812">Transmembrane</keyword>
<reference evidence="8 9" key="1">
    <citation type="submission" date="2018-08" db="EMBL/GenBank/DDBJ databases">
        <title>Recombination of ecologically and evolutionarily significant loci maintains genetic cohesion in the Pseudomonas syringae species complex.</title>
        <authorList>
            <person name="Dillon M."/>
            <person name="Thakur S."/>
            <person name="Almeida R.N.D."/>
            <person name="Weir B.S."/>
            <person name="Guttman D.S."/>
        </authorList>
    </citation>
    <scope>NUCLEOTIDE SEQUENCE [LARGE SCALE GENOMIC DNA]</scope>
    <source>
        <strain evidence="8 9">ICMP 3883</strain>
    </source>
</reference>
<dbReference type="Proteomes" id="UP000280292">
    <property type="component" value="Unassembled WGS sequence"/>
</dbReference>
<keyword evidence="6" id="KW-0472">Membrane</keyword>
<evidence type="ECO:0000313" key="9">
    <source>
        <dbReference type="Proteomes" id="UP000280292"/>
    </source>
</evidence>
<evidence type="ECO:0008006" key="10">
    <source>
        <dbReference type="Google" id="ProtNLM"/>
    </source>
</evidence>
<organism evidence="8 9">
    <name type="scientific">Pseudomonas syringae pv. ribicola</name>
    <dbReference type="NCBI Taxonomy" id="55398"/>
    <lineage>
        <taxon>Bacteria</taxon>
        <taxon>Pseudomonadati</taxon>
        <taxon>Pseudomonadota</taxon>
        <taxon>Gammaproteobacteria</taxon>
        <taxon>Pseudomonadales</taxon>
        <taxon>Pseudomonadaceae</taxon>
        <taxon>Pseudomonas</taxon>
    </lineage>
</organism>
<feature type="region of interest" description="Disordered" evidence="7">
    <location>
        <begin position="501"/>
        <end position="556"/>
    </location>
</feature>
<evidence type="ECO:0000256" key="4">
    <source>
        <dbReference type="ARBA" id="ARBA00022692"/>
    </source>
</evidence>
<dbReference type="AlphaFoldDB" id="A0A3M2VKH7"/>
<evidence type="ECO:0000313" key="8">
    <source>
        <dbReference type="EMBL" id="RML39790.1"/>
    </source>
</evidence>
<evidence type="ECO:0000256" key="3">
    <source>
        <dbReference type="ARBA" id="ARBA00022475"/>
    </source>
</evidence>
<dbReference type="PANTHER" id="PTHR37937">
    <property type="entry name" value="CONJUGATIVE TRANSFER: DNA TRANSPORT"/>
    <property type="match status" value="1"/>
</dbReference>
<comment type="subcellular location">
    <subcellularLocation>
        <location evidence="1">Cell membrane</location>
        <topology evidence="1">Multi-pass membrane protein</topology>
    </subcellularLocation>
</comment>
<keyword evidence="3" id="KW-1003">Cell membrane</keyword>
<proteinExistence type="inferred from homology"/>
<comment type="similarity">
    <text evidence="2">Belongs to the VirD4/TraG family.</text>
</comment>
<gene>
    <name evidence="8" type="ORF">ALQ95_200007</name>
</gene>
<comment type="caution">
    <text evidence="8">The sequence shown here is derived from an EMBL/GenBank/DDBJ whole genome shotgun (WGS) entry which is preliminary data.</text>
</comment>
<dbReference type="RefSeq" id="WP_122294549.1">
    <property type="nucleotide sequence ID" value="NZ_RBNR01000315.1"/>
</dbReference>
<dbReference type="PANTHER" id="PTHR37937:SF1">
    <property type="entry name" value="CONJUGATIVE TRANSFER: DNA TRANSPORT"/>
    <property type="match status" value="1"/>
</dbReference>
<evidence type="ECO:0000256" key="2">
    <source>
        <dbReference type="ARBA" id="ARBA00008806"/>
    </source>
</evidence>
<dbReference type="InterPro" id="IPR027417">
    <property type="entry name" value="P-loop_NTPase"/>
</dbReference>
<dbReference type="Pfam" id="PF02534">
    <property type="entry name" value="T4SS-DNA_transf"/>
    <property type="match status" value="1"/>
</dbReference>
<dbReference type="Gene3D" id="3.40.50.300">
    <property type="entry name" value="P-loop containing nucleotide triphosphate hydrolases"/>
    <property type="match status" value="1"/>
</dbReference>
<evidence type="ECO:0000256" key="1">
    <source>
        <dbReference type="ARBA" id="ARBA00004651"/>
    </source>
</evidence>
<dbReference type="EMBL" id="RBNR01000315">
    <property type="protein sequence ID" value="RML39790.1"/>
    <property type="molecule type" value="Genomic_DNA"/>
</dbReference>